<keyword evidence="9" id="KW-1185">Reference proteome</keyword>
<feature type="transmembrane region" description="Helical" evidence="6">
    <location>
        <begin position="84"/>
        <end position="106"/>
    </location>
</feature>
<evidence type="ECO:0000313" key="8">
    <source>
        <dbReference type="EMBL" id="OKY78077.1"/>
    </source>
</evidence>
<keyword evidence="2" id="KW-1003">Cell membrane</keyword>
<keyword evidence="5 6" id="KW-0472">Membrane</keyword>
<comment type="subcellular location">
    <subcellularLocation>
        <location evidence="1">Cell membrane</location>
        <topology evidence="1">Multi-pass membrane protein</topology>
    </subcellularLocation>
</comment>
<dbReference type="AlphaFoldDB" id="A0A1Q6DUR4"/>
<evidence type="ECO:0000256" key="6">
    <source>
        <dbReference type="SAM" id="Phobius"/>
    </source>
</evidence>
<evidence type="ECO:0000256" key="4">
    <source>
        <dbReference type="ARBA" id="ARBA00022989"/>
    </source>
</evidence>
<evidence type="ECO:0000259" key="7">
    <source>
        <dbReference type="Pfam" id="PF06271"/>
    </source>
</evidence>
<dbReference type="PANTHER" id="PTHR36115:SF4">
    <property type="entry name" value="MEMBRANE PROTEIN"/>
    <property type="match status" value="1"/>
</dbReference>
<organism evidence="8 9">
    <name type="scientific">Methanohalarchaeum thermophilum</name>
    <dbReference type="NCBI Taxonomy" id="1903181"/>
    <lineage>
        <taxon>Archaea</taxon>
        <taxon>Methanobacteriati</taxon>
        <taxon>Methanobacteriota</taxon>
        <taxon>Methanonatronarchaeia</taxon>
        <taxon>Methanonatronarchaeales</taxon>
        <taxon>Methanonatronarchaeaceae</taxon>
        <taxon>Candidatus Methanohalarchaeum</taxon>
    </lineage>
</organism>
<dbReference type="Proteomes" id="UP000185744">
    <property type="component" value="Unassembled WGS sequence"/>
</dbReference>
<dbReference type="InterPro" id="IPR010432">
    <property type="entry name" value="RDD"/>
</dbReference>
<evidence type="ECO:0000313" key="9">
    <source>
        <dbReference type="Proteomes" id="UP000185744"/>
    </source>
</evidence>
<evidence type="ECO:0000256" key="2">
    <source>
        <dbReference type="ARBA" id="ARBA00022475"/>
    </source>
</evidence>
<feature type="transmembrane region" description="Helical" evidence="6">
    <location>
        <begin position="37"/>
        <end position="55"/>
    </location>
</feature>
<dbReference type="STRING" id="1903181.BTN85_0562"/>
<comment type="caution">
    <text evidence="8">The sequence shown here is derived from an EMBL/GenBank/DDBJ whole genome shotgun (WGS) entry which is preliminary data.</text>
</comment>
<proteinExistence type="predicted"/>
<dbReference type="Pfam" id="PF06271">
    <property type="entry name" value="RDD"/>
    <property type="match status" value="1"/>
</dbReference>
<evidence type="ECO:0000256" key="3">
    <source>
        <dbReference type="ARBA" id="ARBA00022692"/>
    </source>
</evidence>
<dbReference type="EMBL" id="MSDW01000001">
    <property type="protein sequence ID" value="OKY78077.1"/>
    <property type="molecule type" value="Genomic_DNA"/>
</dbReference>
<dbReference type="InterPro" id="IPR051791">
    <property type="entry name" value="Pra-immunoreactive"/>
</dbReference>
<dbReference type="InParanoid" id="A0A1Q6DUR4"/>
<feature type="transmembrane region" description="Helical" evidence="6">
    <location>
        <begin position="12"/>
        <end position="31"/>
    </location>
</feature>
<keyword evidence="3 6" id="KW-0812">Transmembrane</keyword>
<dbReference type="GO" id="GO:0005886">
    <property type="term" value="C:plasma membrane"/>
    <property type="evidence" value="ECO:0007669"/>
    <property type="project" value="UniProtKB-SubCell"/>
</dbReference>
<evidence type="ECO:0000256" key="1">
    <source>
        <dbReference type="ARBA" id="ARBA00004651"/>
    </source>
</evidence>
<accession>A0A1Q6DUR4</accession>
<name>A0A1Q6DUR4_METT1</name>
<evidence type="ECO:0000256" key="5">
    <source>
        <dbReference type="ARBA" id="ARBA00023136"/>
    </source>
</evidence>
<gene>
    <name evidence="8" type="ORF">BTN85_0562</name>
</gene>
<keyword evidence="4 6" id="KW-1133">Transmembrane helix</keyword>
<protein>
    <submittedName>
        <fullName evidence="8">Membrane protein YckC, RDD family</fullName>
    </submittedName>
</protein>
<feature type="domain" description="RDD" evidence="7">
    <location>
        <begin position="6"/>
        <end position="119"/>
    </location>
</feature>
<dbReference type="PANTHER" id="PTHR36115">
    <property type="entry name" value="PROLINE-RICH ANTIGEN HOMOLOG-RELATED"/>
    <property type="match status" value="1"/>
</dbReference>
<sequence>MSGNLAGYPARLMSFLIDFVLVSVLSYLVSLVVSEVYLFYLVSFAIGFCYFAYFFKKQATPGMNVVDLKLVKFNSSNVSYIDGIVRYLGMIFSTFVFFIGFLWIIIDENNQGWHDKLAGTYVVKETPRI</sequence>
<reference evidence="8" key="1">
    <citation type="submission" date="2016-12" db="EMBL/GenBank/DDBJ databases">
        <title>Discovery of methanogenic haloarchaea.</title>
        <authorList>
            <person name="Sorokin D.Y."/>
            <person name="Makarova K.S."/>
            <person name="Abbas B."/>
            <person name="Ferrer M."/>
            <person name="Golyshin P.N."/>
        </authorList>
    </citation>
    <scope>NUCLEOTIDE SEQUENCE [LARGE SCALE GENOMIC DNA]</scope>
    <source>
        <strain evidence="8">HMET1</strain>
    </source>
</reference>